<dbReference type="InterPro" id="IPR011437">
    <property type="entry name" value="DUF1540"/>
</dbReference>
<proteinExistence type="predicted"/>
<protein>
    <recommendedName>
        <fullName evidence="1">DUF1540 domain-containing protein</fullName>
    </recommendedName>
</protein>
<reference evidence="2 3" key="1">
    <citation type="submission" date="2016-07" db="EMBL/GenBank/DDBJ databases">
        <title>Genome and transcriptome analysis of iron-reducing fermentative bacteria Anoxybacter fermentans.</title>
        <authorList>
            <person name="Zeng X."/>
            <person name="Shao Z."/>
        </authorList>
    </citation>
    <scope>NUCLEOTIDE SEQUENCE [LARGE SCALE GENOMIC DNA]</scope>
    <source>
        <strain evidence="2 3">DY22613</strain>
    </source>
</reference>
<evidence type="ECO:0000313" key="3">
    <source>
        <dbReference type="Proteomes" id="UP000267250"/>
    </source>
</evidence>
<sequence>MAKIGCSVQNCKYWQNDICTADEIQVNLNERYNNTYMEIGVLAGQNAANTSQETQCSTFIPRG</sequence>
<evidence type="ECO:0000259" key="1">
    <source>
        <dbReference type="Pfam" id="PF07561"/>
    </source>
</evidence>
<evidence type="ECO:0000313" key="2">
    <source>
        <dbReference type="EMBL" id="AZR73756.1"/>
    </source>
</evidence>
<gene>
    <name evidence="2" type="ORF">BBF96_10390</name>
</gene>
<dbReference type="AlphaFoldDB" id="A0A3Q9HR92"/>
<name>A0A3Q9HR92_9FIRM</name>
<dbReference type="KEGG" id="aft:BBF96_10390"/>
<dbReference type="Pfam" id="PF07561">
    <property type="entry name" value="DUF1540"/>
    <property type="match status" value="1"/>
</dbReference>
<dbReference type="RefSeq" id="WP_127017103.1">
    <property type="nucleotide sequence ID" value="NZ_CP016379.1"/>
</dbReference>
<keyword evidence="3" id="KW-1185">Reference proteome</keyword>
<organism evidence="2 3">
    <name type="scientific">Anoxybacter fermentans</name>
    <dbReference type="NCBI Taxonomy" id="1323375"/>
    <lineage>
        <taxon>Bacteria</taxon>
        <taxon>Bacillati</taxon>
        <taxon>Bacillota</taxon>
        <taxon>Clostridia</taxon>
        <taxon>Halanaerobiales</taxon>
        <taxon>Anoxybacter</taxon>
    </lineage>
</organism>
<accession>A0A3Q9HR92</accession>
<dbReference type="Proteomes" id="UP000267250">
    <property type="component" value="Chromosome"/>
</dbReference>
<dbReference type="OrthoDB" id="1681234at2"/>
<dbReference type="EMBL" id="CP016379">
    <property type="protein sequence ID" value="AZR73756.1"/>
    <property type="molecule type" value="Genomic_DNA"/>
</dbReference>
<feature type="domain" description="DUF1540" evidence="1">
    <location>
        <begin position="4"/>
        <end position="59"/>
    </location>
</feature>